<dbReference type="RefSeq" id="WP_082668666.1">
    <property type="nucleotide sequence ID" value="NZ_CP031418.1"/>
</dbReference>
<dbReference type="KEGG" id="nfr:ERS450000_02923"/>
<dbReference type="SUPFAM" id="SSF46689">
    <property type="entry name" value="Homeodomain-like"/>
    <property type="match status" value="1"/>
</dbReference>
<reference evidence="5" key="1">
    <citation type="submission" date="2015-03" db="EMBL/GenBank/DDBJ databases">
        <authorList>
            <consortium name="Pathogen Informatics"/>
        </authorList>
    </citation>
    <scope>NUCLEOTIDE SEQUENCE [LARGE SCALE GENOMIC DNA]</scope>
    <source>
        <strain evidence="5">NCTC11134</strain>
    </source>
</reference>
<dbReference type="InterPro" id="IPR001647">
    <property type="entry name" value="HTH_TetR"/>
</dbReference>
<accession>A0A0H5NSK9</accession>
<evidence type="ECO:0000256" key="1">
    <source>
        <dbReference type="ARBA" id="ARBA00023125"/>
    </source>
</evidence>
<dbReference type="AlphaFoldDB" id="A0A0H5NSK9"/>
<evidence type="ECO:0000313" key="4">
    <source>
        <dbReference type="EMBL" id="CRY78422.1"/>
    </source>
</evidence>
<sequence length="221" mass="24078">MARRAVDQERADTVSAPKLWRGQTLDDRSADRREQLLAVGTQLLGTAGAAAVTMRAVTRQAALSPRYFYESFETREDLLRTVYDRVEAGLLARVEDVVPSGDLRADVREVVDRCARYFEEDPRRARILLREPLGDDTLHEHSAARAPAFIRALVGLLGAEADALLPADEEALAVQATALGGALIALYLDWADGRLALARERLAAAAVDIVFALTSVGRARG</sequence>
<proteinExistence type="predicted"/>
<keyword evidence="1 2" id="KW-0238">DNA-binding</keyword>
<evidence type="ECO:0000259" key="3">
    <source>
        <dbReference type="PROSITE" id="PS50977"/>
    </source>
</evidence>
<organism evidence="4 5">
    <name type="scientific">Nocardia farcinica</name>
    <dbReference type="NCBI Taxonomy" id="37329"/>
    <lineage>
        <taxon>Bacteria</taxon>
        <taxon>Bacillati</taxon>
        <taxon>Actinomycetota</taxon>
        <taxon>Actinomycetes</taxon>
        <taxon>Mycobacteriales</taxon>
        <taxon>Nocardiaceae</taxon>
        <taxon>Nocardia</taxon>
    </lineage>
</organism>
<feature type="domain" description="HTH tetR-type" evidence="3">
    <location>
        <begin position="30"/>
        <end position="90"/>
    </location>
</feature>
<protein>
    <submittedName>
        <fullName evidence="4">Bacterial regulatory proteins, tetR family</fullName>
    </submittedName>
</protein>
<dbReference type="Gene3D" id="1.10.357.10">
    <property type="entry name" value="Tetracycline Repressor, domain 2"/>
    <property type="match status" value="1"/>
</dbReference>
<gene>
    <name evidence="4" type="ORF">ERS450000_02923</name>
</gene>
<dbReference type="EMBL" id="LN868938">
    <property type="protein sequence ID" value="CRY78422.1"/>
    <property type="molecule type" value="Genomic_DNA"/>
</dbReference>
<feature type="DNA-binding region" description="H-T-H motif" evidence="2">
    <location>
        <begin position="53"/>
        <end position="72"/>
    </location>
</feature>
<evidence type="ECO:0000256" key="2">
    <source>
        <dbReference type="PROSITE-ProRule" id="PRU00335"/>
    </source>
</evidence>
<dbReference type="Pfam" id="PF00440">
    <property type="entry name" value="TetR_N"/>
    <property type="match status" value="1"/>
</dbReference>
<evidence type="ECO:0000313" key="5">
    <source>
        <dbReference type="Proteomes" id="UP000057820"/>
    </source>
</evidence>
<name>A0A0H5NSK9_NOCFR</name>
<dbReference type="PANTHER" id="PTHR30055">
    <property type="entry name" value="HTH-TYPE TRANSCRIPTIONAL REGULATOR RUTR"/>
    <property type="match status" value="1"/>
</dbReference>
<dbReference type="InterPro" id="IPR009057">
    <property type="entry name" value="Homeodomain-like_sf"/>
</dbReference>
<dbReference type="GO" id="GO:0003700">
    <property type="term" value="F:DNA-binding transcription factor activity"/>
    <property type="evidence" value="ECO:0007669"/>
    <property type="project" value="TreeGrafter"/>
</dbReference>
<dbReference type="Proteomes" id="UP000057820">
    <property type="component" value="Chromosome 1"/>
</dbReference>
<dbReference type="InterPro" id="IPR050109">
    <property type="entry name" value="HTH-type_TetR-like_transc_reg"/>
</dbReference>
<dbReference type="PROSITE" id="PS50977">
    <property type="entry name" value="HTH_TETR_2"/>
    <property type="match status" value="1"/>
</dbReference>
<dbReference type="PANTHER" id="PTHR30055:SF209">
    <property type="entry name" value="POSSIBLE TRANSCRIPTIONAL REGULATORY PROTEIN (PROBABLY TETR-FAMILY)"/>
    <property type="match status" value="1"/>
</dbReference>
<dbReference type="GO" id="GO:0000976">
    <property type="term" value="F:transcription cis-regulatory region binding"/>
    <property type="evidence" value="ECO:0007669"/>
    <property type="project" value="TreeGrafter"/>
</dbReference>